<dbReference type="InParanoid" id="A0A3B3HZ22"/>
<dbReference type="InterPro" id="IPR001841">
    <property type="entry name" value="Znf_RING"/>
</dbReference>
<evidence type="ECO:0000259" key="6">
    <source>
        <dbReference type="PROSITE" id="PS50089"/>
    </source>
</evidence>
<evidence type="ECO:0000256" key="1">
    <source>
        <dbReference type="ARBA" id="ARBA00022723"/>
    </source>
</evidence>
<reference evidence="7 8" key="1">
    <citation type="journal article" date="2007" name="Nature">
        <title>The medaka draft genome and insights into vertebrate genome evolution.</title>
        <authorList>
            <person name="Kasahara M."/>
            <person name="Naruse K."/>
            <person name="Sasaki S."/>
            <person name="Nakatani Y."/>
            <person name="Qu W."/>
            <person name="Ahsan B."/>
            <person name="Yamada T."/>
            <person name="Nagayasu Y."/>
            <person name="Doi K."/>
            <person name="Kasai Y."/>
            <person name="Jindo T."/>
            <person name="Kobayashi D."/>
            <person name="Shimada A."/>
            <person name="Toyoda A."/>
            <person name="Kuroki Y."/>
            <person name="Fujiyama A."/>
            <person name="Sasaki T."/>
            <person name="Shimizu A."/>
            <person name="Asakawa S."/>
            <person name="Shimizu N."/>
            <person name="Hashimoto S."/>
            <person name="Yang J."/>
            <person name="Lee Y."/>
            <person name="Matsushima K."/>
            <person name="Sugano S."/>
            <person name="Sakaizumi M."/>
            <person name="Narita T."/>
            <person name="Ohishi K."/>
            <person name="Haga S."/>
            <person name="Ohta F."/>
            <person name="Nomoto H."/>
            <person name="Nogata K."/>
            <person name="Morishita T."/>
            <person name="Endo T."/>
            <person name="Shin-I T."/>
            <person name="Takeda H."/>
            <person name="Morishita S."/>
            <person name="Kohara Y."/>
        </authorList>
    </citation>
    <scope>NUCLEOTIDE SEQUENCE [LARGE SCALE GENOMIC DNA]</scope>
    <source>
        <strain evidence="7 8">Hd-rR</strain>
    </source>
</reference>
<reference evidence="7" key="2">
    <citation type="submission" date="2025-08" db="UniProtKB">
        <authorList>
            <consortium name="Ensembl"/>
        </authorList>
    </citation>
    <scope>IDENTIFICATION</scope>
    <source>
        <strain evidence="7">Hd-rR</strain>
    </source>
</reference>
<dbReference type="SMART" id="SM00184">
    <property type="entry name" value="RING"/>
    <property type="match status" value="1"/>
</dbReference>
<dbReference type="InterPro" id="IPR051435">
    <property type="entry name" value="RING_finger_E3_ubiq-ligases"/>
</dbReference>
<dbReference type="Bgee" id="ENSORLG00000029844">
    <property type="expression patterns" value="Expressed in pharyngeal gill and 11 other cell types or tissues"/>
</dbReference>
<dbReference type="InterPro" id="IPR013083">
    <property type="entry name" value="Znf_RING/FYVE/PHD"/>
</dbReference>
<dbReference type="AlphaFoldDB" id="A0A3B3HZ22"/>
<name>A0A3B3HZ22_ORYLA</name>
<feature type="domain" description="RING-type" evidence="6">
    <location>
        <begin position="7"/>
        <end position="54"/>
    </location>
</feature>
<evidence type="ECO:0000256" key="4">
    <source>
        <dbReference type="PROSITE-ProRule" id="PRU00175"/>
    </source>
</evidence>
<dbReference type="PANTHER" id="PTHR22791:SF14">
    <property type="entry name" value="RING FINGER PROTEIN 227"/>
    <property type="match status" value="1"/>
</dbReference>
<evidence type="ECO:0000256" key="3">
    <source>
        <dbReference type="ARBA" id="ARBA00022833"/>
    </source>
</evidence>
<dbReference type="InterPro" id="IPR018957">
    <property type="entry name" value="Znf_C3HC4_RING-type"/>
</dbReference>
<dbReference type="InterPro" id="IPR017907">
    <property type="entry name" value="Znf_RING_CS"/>
</dbReference>
<feature type="compositionally biased region" description="Acidic residues" evidence="5">
    <location>
        <begin position="90"/>
        <end position="102"/>
    </location>
</feature>
<keyword evidence="8" id="KW-1185">Reference proteome</keyword>
<organism evidence="7 8">
    <name type="scientific">Oryzias latipes</name>
    <name type="common">Japanese rice fish</name>
    <name type="synonym">Japanese killifish</name>
    <dbReference type="NCBI Taxonomy" id="8090"/>
    <lineage>
        <taxon>Eukaryota</taxon>
        <taxon>Metazoa</taxon>
        <taxon>Chordata</taxon>
        <taxon>Craniata</taxon>
        <taxon>Vertebrata</taxon>
        <taxon>Euteleostomi</taxon>
        <taxon>Actinopterygii</taxon>
        <taxon>Neopterygii</taxon>
        <taxon>Teleostei</taxon>
        <taxon>Neoteleostei</taxon>
        <taxon>Acanthomorphata</taxon>
        <taxon>Ovalentaria</taxon>
        <taxon>Atherinomorphae</taxon>
        <taxon>Beloniformes</taxon>
        <taxon>Adrianichthyidae</taxon>
        <taxon>Oryziinae</taxon>
        <taxon>Oryzias</taxon>
    </lineage>
</organism>
<dbReference type="Gene3D" id="3.30.40.10">
    <property type="entry name" value="Zinc/RING finger domain, C3HC4 (zinc finger)"/>
    <property type="match status" value="1"/>
</dbReference>
<keyword evidence="1" id="KW-0479">Metal-binding</keyword>
<dbReference type="GO" id="GO:0008270">
    <property type="term" value="F:zinc ion binding"/>
    <property type="evidence" value="ECO:0007669"/>
    <property type="project" value="UniProtKB-KW"/>
</dbReference>
<dbReference type="Proteomes" id="UP000001038">
    <property type="component" value="Chromosome 18"/>
</dbReference>
<accession>A0A3B3HZ22</accession>
<evidence type="ECO:0000313" key="8">
    <source>
        <dbReference type="Proteomes" id="UP000001038"/>
    </source>
</evidence>
<dbReference type="Pfam" id="PF00097">
    <property type="entry name" value="zf-C3HC4"/>
    <property type="match status" value="1"/>
</dbReference>
<reference evidence="7" key="3">
    <citation type="submission" date="2025-09" db="UniProtKB">
        <authorList>
            <consortium name="Ensembl"/>
        </authorList>
    </citation>
    <scope>IDENTIFICATION</scope>
    <source>
        <strain evidence="7">Hd-rR</strain>
    </source>
</reference>
<proteinExistence type="predicted"/>
<evidence type="ECO:0000256" key="2">
    <source>
        <dbReference type="ARBA" id="ARBA00022771"/>
    </source>
</evidence>
<dbReference type="PROSITE" id="PS00518">
    <property type="entry name" value="ZF_RING_1"/>
    <property type="match status" value="1"/>
</dbReference>
<dbReference type="SUPFAM" id="SSF57850">
    <property type="entry name" value="RING/U-box"/>
    <property type="match status" value="1"/>
</dbReference>
<sequence length="162" mass="18321">MLSEIECGVCYRSFNAARCCPRELHCKHSFCESCLRRLGRGLAGRTVIDCPLCRHPTVLTGEPGEAAVRAQLRVDECALERLVAAGVLDQDQEEDEEEETEEVKESAVEQSDVTSGVERGMLRRSWKKVWRAISGKRSEQRVDDCMTSDELRNLALMSCYMF</sequence>
<dbReference type="GeneTree" id="ENSGT00730000112287"/>
<dbReference type="GeneID" id="101163524"/>
<feature type="region of interest" description="Disordered" evidence="5">
    <location>
        <begin position="88"/>
        <end position="116"/>
    </location>
</feature>
<keyword evidence="2 4" id="KW-0863">Zinc-finger</keyword>
<evidence type="ECO:0000256" key="5">
    <source>
        <dbReference type="SAM" id="MobiDB-lite"/>
    </source>
</evidence>
<dbReference type="GO" id="GO:0016567">
    <property type="term" value="P:protein ubiquitination"/>
    <property type="evidence" value="ECO:0000318"/>
    <property type="project" value="GO_Central"/>
</dbReference>
<dbReference type="OrthoDB" id="252722at2759"/>
<keyword evidence="3" id="KW-0862">Zinc</keyword>
<gene>
    <name evidence="7" type="primary">si:ch73-335l21.4</name>
</gene>
<evidence type="ECO:0000313" key="7">
    <source>
        <dbReference type="Ensembl" id="ENSORLP00000037078.1"/>
    </source>
</evidence>
<dbReference type="Ensembl" id="ENSORLT00000028161.1">
    <property type="protein sequence ID" value="ENSORLP00000037078.1"/>
    <property type="gene ID" value="ENSORLG00000029844.1"/>
</dbReference>
<dbReference type="PANTHER" id="PTHR22791">
    <property type="entry name" value="RING-TYPE DOMAIN-CONTAINING PROTEIN"/>
    <property type="match status" value="1"/>
</dbReference>
<dbReference type="PROSITE" id="PS50089">
    <property type="entry name" value="ZF_RING_2"/>
    <property type="match status" value="1"/>
</dbReference>
<dbReference type="KEGG" id="ola:101163524"/>
<protein>
    <submittedName>
        <fullName evidence="7">Si:ch73-335l21.4</fullName>
    </submittedName>
</protein>
<dbReference type="GO" id="GO:0061630">
    <property type="term" value="F:ubiquitin protein ligase activity"/>
    <property type="evidence" value="ECO:0000318"/>
    <property type="project" value="GO_Central"/>
</dbReference>